<dbReference type="Proteomes" id="UP000765509">
    <property type="component" value="Unassembled WGS sequence"/>
</dbReference>
<comment type="catalytic activity">
    <reaction evidence="13">
        <text>DNA(n) + a 2'-deoxyribonucleoside 5'-triphosphate = DNA(n+1) + diphosphate</text>
        <dbReference type="Rhea" id="RHEA:22508"/>
        <dbReference type="Rhea" id="RHEA-COMP:17339"/>
        <dbReference type="Rhea" id="RHEA-COMP:17340"/>
        <dbReference type="ChEBI" id="CHEBI:33019"/>
        <dbReference type="ChEBI" id="CHEBI:61560"/>
        <dbReference type="ChEBI" id="CHEBI:173112"/>
        <dbReference type="EC" id="2.7.7.49"/>
    </reaction>
</comment>
<evidence type="ECO:0000256" key="7">
    <source>
        <dbReference type="ARBA" id="ARBA00022842"/>
    </source>
</evidence>
<evidence type="ECO:0000256" key="4">
    <source>
        <dbReference type="ARBA" id="ARBA00022723"/>
    </source>
</evidence>
<dbReference type="GO" id="GO:0003723">
    <property type="term" value="F:RNA binding"/>
    <property type="evidence" value="ECO:0007669"/>
    <property type="project" value="UniProtKB-KW"/>
</dbReference>
<dbReference type="GO" id="GO:0046872">
    <property type="term" value="F:metal ion binding"/>
    <property type="evidence" value="ECO:0007669"/>
    <property type="project" value="UniProtKB-KW"/>
</dbReference>
<dbReference type="PANTHER" id="PTHR42648:SF11">
    <property type="entry name" value="TRANSPOSON TY4-P GAG-POL POLYPROTEIN"/>
    <property type="match status" value="1"/>
</dbReference>
<feature type="domain" description="Integrase catalytic" evidence="15">
    <location>
        <begin position="42"/>
        <end position="187"/>
    </location>
</feature>
<evidence type="ECO:0000256" key="14">
    <source>
        <dbReference type="ARBA" id="ARBA00049244"/>
    </source>
</evidence>
<dbReference type="GO" id="GO:0003964">
    <property type="term" value="F:RNA-directed DNA polymerase activity"/>
    <property type="evidence" value="ECO:0007669"/>
    <property type="project" value="UniProtKB-KW"/>
</dbReference>
<keyword evidence="8" id="KW-0694">RNA-binding</keyword>
<evidence type="ECO:0000256" key="6">
    <source>
        <dbReference type="ARBA" id="ARBA00022801"/>
    </source>
</evidence>
<evidence type="ECO:0000259" key="15">
    <source>
        <dbReference type="PROSITE" id="PS50994"/>
    </source>
</evidence>
<dbReference type="InterPro" id="IPR036397">
    <property type="entry name" value="RNaseH_sf"/>
</dbReference>
<dbReference type="GO" id="GO:0006310">
    <property type="term" value="P:DNA recombination"/>
    <property type="evidence" value="ECO:0007669"/>
    <property type="project" value="UniProtKB-KW"/>
</dbReference>
<protein>
    <recommendedName>
        <fullName evidence="15">Integrase catalytic domain-containing protein</fullName>
    </recommendedName>
</protein>
<evidence type="ECO:0000256" key="5">
    <source>
        <dbReference type="ARBA" id="ARBA00022759"/>
    </source>
</evidence>
<dbReference type="InterPro" id="IPR012337">
    <property type="entry name" value="RNaseH-like_sf"/>
</dbReference>
<keyword evidence="2" id="KW-0548">Nucleotidyltransferase</keyword>
<evidence type="ECO:0000256" key="12">
    <source>
        <dbReference type="ARBA" id="ARBA00023172"/>
    </source>
</evidence>
<keyword evidence="3" id="KW-0540">Nuclease</keyword>
<organism evidence="16 17">
    <name type="scientific">Austropuccinia psidii MF-1</name>
    <dbReference type="NCBI Taxonomy" id="1389203"/>
    <lineage>
        <taxon>Eukaryota</taxon>
        <taxon>Fungi</taxon>
        <taxon>Dikarya</taxon>
        <taxon>Basidiomycota</taxon>
        <taxon>Pucciniomycotina</taxon>
        <taxon>Pucciniomycetes</taxon>
        <taxon>Pucciniales</taxon>
        <taxon>Sphaerophragmiaceae</taxon>
        <taxon>Austropuccinia</taxon>
    </lineage>
</organism>
<keyword evidence="1" id="KW-0815">Transposition</keyword>
<name>A0A9Q3GW88_9BASI</name>
<evidence type="ECO:0000256" key="8">
    <source>
        <dbReference type="ARBA" id="ARBA00022884"/>
    </source>
</evidence>
<comment type="caution">
    <text evidence="16">The sequence shown here is derived from an EMBL/GenBank/DDBJ whole genome shotgun (WGS) entry which is preliminary data.</text>
</comment>
<reference evidence="16" key="1">
    <citation type="submission" date="2021-03" db="EMBL/GenBank/DDBJ databases">
        <title>Draft genome sequence of rust myrtle Austropuccinia psidii MF-1, a brazilian biotype.</title>
        <authorList>
            <person name="Quecine M.C."/>
            <person name="Pachon D.M.R."/>
            <person name="Bonatelli M.L."/>
            <person name="Correr F.H."/>
            <person name="Franceschini L.M."/>
            <person name="Leite T.F."/>
            <person name="Margarido G.R.A."/>
            <person name="Almeida C.A."/>
            <person name="Ferrarezi J.A."/>
            <person name="Labate C.A."/>
        </authorList>
    </citation>
    <scope>NUCLEOTIDE SEQUENCE</scope>
    <source>
        <strain evidence="16">MF-1</strain>
    </source>
</reference>
<dbReference type="SUPFAM" id="SSF53098">
    <property type="entry name" value="Ribonuclease H-like"/>
    <property type="match status" value="1"/>
</dbReference>
<evidence type="ECO:0000313" key="17">
    <source>
        <dbReference type="Proteomes" id="UP000765509"/>
    </source>
</evidence>
<keyword evidence="5" id="KW-0255">Endonuclease</keyword>
<keyword evidence="9" id="KW-0229">DNA integration</keyword>
<dbReference type="GO" id="GO:0005634">
    <property type="term" value="C:nucleus"/>
    <property type="evidence" value="ECO:0007669"/>
    <property type="project" value="UniProtKB-ARBA"/>
</dbReference>
<dbReference type="InterPro" id="IPR001584">
    <property type="entry name" value="Integrase_cat-core"/>
</dbReference>
<dbReference type="GO" id="GO:0015074">
    <property type="term" value="P:DNA integration"/>
    <property type="evidence" value="ECO:0007669"/>
    <property type="project" value="UniProtKB-KW"/>
</dbReference>
<dbReference type="GO" id="GO:0016787">
    <property type="term" value="F:hydrolase activity"/>
    <property type="evidence" value="ECO:0007669"/>
    <property type="project" value="UniProtKB-KW"/>
</dbReference>
<evidence type="ECO:0000256" key="9">
    <source>
        <dbReference type="ARBA" id="ARBA00022908"/>
    </source>
</evidence>
<keyword evidence="17" id="KW-1185">Reference proteome</keyword>
<proteinExistence type="predicted"/>
<keyword evidence="7" id="KW-0460">Magnesium</keyword>
<comment type="catalytic activity">
    <reaction evidence="14">
        <text>DNA(n) + a 2'-deoxyribonucleoside 5'-triphosphate = DNA(n+1) + diphosphate</text>
        <dbReference type="Rhea" id="RHEA:22508"/>
        <dbReference type="Rhea" id="RHEA-COMP:17339"/>
        <dbReference type="Rhea" id="RHEA-COMP:17340"/>
        <dbReference type="ChEBI" id="CHEBI:33019"/>
        <dbReference type="ChEBI" id="CHEBI:61560"/>
        <dbReference type="ChEBI" id="CHEBI:173112"/>
        <dbReference type="EC" id="2.7.7.7"/>
    </reaction>
</comment>
<gene>
    <name evidence="16" type="ORF">O181_021422</name>
</gene>
<dbReference type="Gene3D" id="3.30.420.10">
    <property type="entry name" value="Ribonuclease H-like superfamily/Ribonuclease H"/>
    <property type="match status" value="1"/>
</dbReference>
<evidence type="ECO:0000256" key="1">
    <source>
        <dbReference type="ARBA" id="ARBA00022578"/>
    </source>
</evidence>
<dbReference type="PROSITE" id="PS50994">
    <property type="entry name" value="INTEGRASE"/>
    <property type="match status" value="1"/>
</dbReference>
<keyword evidence="6" id="KW-0378">Hydrolase</keyword>
<dbReference type="InterPro" id="IPR039537">
    <property type="entry name" value="Retrotran_Ty1/copia-like"/>
</dbReference>
<dbReference type="PANTHER" id="PTHR42648">
    <property type="entry name" value="TRANSPOSASE, PUTATIVE-RELATED"/>
    <property type="match status" value="1"/>
</dbReference>
<keyword evidence="4" id="KW-0479">Metal-binding</keyword>
<dbReference type="Pfam" id="PF00665">
    <property type="entry name" value="rve"/>
    <property type="match status" value="1"/>
</dbReference>
<evidence type="ECO:0000256" key="13">
    <source>
        <dbReference type="ARBA" id="ARBA00048173"/>
    </source>
</evidence>
<dbReference type="OrthoDB" id="2515789at2759"/>
<sequence length="187" mass="21287">MQKFDVVKGFPSKPWPSINRLCESCSFAKSTHWPFKCESRDIVKAPGDVIVIDLVGPFPISVQQHLYGLVIQDHYSSLVSFIPLRSKGNATKAVLGWLRSFNVLSGHQVKRFMSDNDGEFTSDTFEDGLLHLGITHEKAILYENHHNGKVERVNQTLSEASREIMLEKNFDLGLWPWAFRHVACVFQ</sequence>
<dbReference type="GO" id="GO:0032196">
    <property type="term" value="P:transposition"/>
    <property type="evidence" value="ECO:0007669"/>
    <property type="project" value="UniProtKB-KW"/>
</dbReference>
<evidence type="ECO:0000256" key="3">
    <source>
        <dbReference type="ARBA" id="ARBA00022722"/>
    </source>
</evidence>
<dbReference type="AlphaFoldDB" id="A0A9Q3GW88"/>
<dbReference type="GO" id="GO:0003887">
    <property type="term" value="F:DNA-directed DNA polymerase activity"/>
    <property type="evidence" value="ECO:0007669"/>
    <property type="project" value="UniProtKB-KW"/>
</dbReference>
<evidence type="ECO:0000256" key="2">
    <source>
        <dbReference type="ARBA" id="ARBA00022695"/>
    </source>
</evidence>
<evidence type="ECO:0000313" key="16">
    <source>
        <dbReference type="EMBL" id="MBW0481707.1"/>
    </source>
</evidence>
<dbReference type="GO" id="GO:0004519">
    <property type="term" value="F:endonuclease activity"/>
    <property type="evidence" value="ECO:0007669"/>
    <property type="project" value="UniProtKB-KW"/>
</dbReference>
<keyword evidence="11" id="KW-0808">Transferase</keyword>
<accession>A0A9Q3GW88</accession>
<keyword evidence="12" id="KW-0233">DNA recombination</keyword>
<keyword evidence="10" id="KW-0695">RNA-directed DNA polymerase</keyword>
<evidence type="ECO:0000256" key="10">
    <source>
        <dbReference type="ARBA" id="ARBA00022918"/>
    </source>
</evidence>
<keyword evidence="11" id="KW-0239">DNA-directed DNA polymerase</keyword>
<evidence type="ECO:0000256" key="11">
    <source>
        <dbReference type="ARBA" id="ARBA00022932"/>
    </source>
</evidence>
<dbReference type="EMBL" id="AVOT02006489">
    <property type="protein sequence ID" value="MBW0481707.1"/>
    <property type="molecule type" value="Genomic_DNA"/>
</dbReference>